<dbReference type="Proteomes" id="UP000830055">
    <property type="component" value="Chromosome"/>
</dbReference>
<keyword evidence="2 3" id="KW-0802">TPR repeat</keyword>
<organism evidence="4 5">
    <name type="scientific">Desulfofustis limnaeus</name>
    <dbReference type="NCBI Taxonomy" id="2740163"/>
    <lineage>
        <taxon>Bacteria</taxon>
        <taxon>Pseudomonadati</taxon>
        <taxon>Thermodesulfobacteriota</taxon>
        <taxon>Desulfobulbia</taxon>
        <taxon>Desulfobulbales</taxon>
        <taxon>Desulfocapsaceae</taxon>
        <taxon>Desulfofustis</taxon>
    </lineage>
</organism>
<protein>
    <recommendedName>
        <fullName evidence="6">Tetratricopeptide repeat protein</fullName>
    </recommendedName>
</protein>
<dbReference type="Gene3D" id="1.25.40.10">
    <property type="entry name" value="Tetratricopeptide repeat domain"/>
    <property type="match status" value="1"/>
</dbReference>
<evidence type="ECO:0000313" key="5">
    <source>
        <dbReference type="Proteomes" id="UP000830055"/>
    </source>
</evidence>
<dbReference type="SUPFAM" id="SSF48452">
    <property type="entry name" value="TPR-like"/>
    <property type="match status" value="1"/>
</dbReference>
<keyword evidence="1" id="KW-0677">Repeat</keyword>
<dbReference type="InterPro" id="IPR011990">
    <property type="entry name" value="TPR-like_helical_dom_sf"/>
</dbReference>
<dbReference type="InterPro" id="IPR019734">
    <property type="entry name" value="TPR_rpt"/>
</dbReference>
<evidence type="ECO:0000256" key="3">
    <source>
        <dbReference type="PROSITE-ProRule" id="PRU00339"/>
    </source>
</evidence>
<accession>A0ABM7W7G5</accession>
<keyword evidence="5" id="KW-1185">Reference proteome</keyword>
<dbReference type="PANTHER" id="PTHR44943">
    <property type="entry name" value="CELLULOSE SYNTHASE OPERON PROTEIN C"/>
    <property type="match status" value="1"/>
</dbReference>
<name>A0ABM7W7G5_9BACT</name>
<dbReference type="PROSITE" id="PS50005">
    <property type="entry name" value="TPR"/>
    <property type="match status" value="1"/>
</dbReference>
<dbReference type="SMART" id="SM00028">
    <property type="entry name" value="TPR"/>
    <property type="match status" value="2"/>
</dbReference>
<dbReference type="Pfam" id="PF14559">
    <property type="entry name" value="TPR_19"/>
    <property type="match status" value="1"/>
</dbReference>
<evidence type="ECO:0000313" key="4">
    <source>
        <dbReference type="EMBL" id="BDD86898.1"/>
    </source>
</evidence>
<feature type="repeat" description="TPR" evidence="3">
    <location>
        <begin position="56"/>
        <end position="89"/>
    </location>
</feature>
<dbReference type="PANTHER" id="PTHR44943:SF4">
    <property type="entry name" value="TPR REPEAT-CONTAINING PROTEIN MJ0798"/>
    <property type="match status" value="1"/>
</dbReference>
<gene>
    <name evidence="4" type="ORF">DPPLL_12630</name>
</gene>
<sequence>MWADALAKAPENARPYAKLSEIYGWKKEKNQTNFQTALSLLQIAIEKENPRLSFKTALIDNIGKLYMNYGLLEQAEKYFKESLEGNPNFLNSQIDLAQALTLQGKFTEALEQINIVISKNDKQSRFFNLQGLILLWLNRPHEAAEANQQAMQRTFVNKQRYFYNTGVALTSAGHFSQGRWFLGQALVNAPFDRRILSSLIENRLMAGDQPKARLYTLQLLSAHGIVSLTTFLEQARTEYAAVPINIDLISPLIQQIALETATNLKKDDSTNSSGST</sequence>
<evidence type="ECO:0008006" key="6">
    <source>
        <dbReference type="Google" id="ProtNLM"/>
    </source>
</evidence>
<evidence type="ECO:0000256" key="1">
    <source>
        <dbReference type="ARBA" id="ARBA00022737"/>
    </source>
</evidence>
<dbReference type="EMBL" id="AP025516">
    <property type="protein sequence ID" value="BDD86898.1"/>
    <property type="molecule type" value="Genomic_DNA"/>
</dbReference>
<proteinExistence type="predicted"/>
<evidence type="ECO:0000256" key="2">
    <source>
        <dbReference type="ARBA" id="ARBA00022803"/>
    </source>
</evidence>
<dbReference type="InterPro" id="IPR051685">
    <property type="entry name" value="Ycf3/AcsC/BcsC/TPR_MFPF"/>
</dbReference>
<reference evidence="4 5" key="1">
    <citation type="submission" date="2022-01" db="EMBL/GenBank/DDBJ databases">
        <title>Desulfofustis limnae sp. nov., a novel mesophilic sulfate-reducing bacterium isolated from marsh soil.</title>
        <authorList>
            <person name="Watanabe M."/>
            <person name="Takahashi A."/>
            <person name="Kojima H."/>
            <person name="Fukui M."/>
        </authorList>
    </citation>
    <scope>NUCLEOTIDE SEQUENCE [LARGE SCALE GENOMIC DNA]</scope>
    <source>
        <strain evidence="4 5">PPLL</strain>
    </source>
</reference>